<evidence type="ECO:0000313" key="3">
    <source>
        <dbReference type="EMBL" id="RAK34461.1"/>
    </source>
</evidence>
<evidence type="ECO:0000313" key="4">
    <source>
        <dbReference type="Proteomes" id="UP000249341"/>
    </source>
</evidence>
<dbReference type="Proteomes" id="UP000249341">
    <property type="component" value="Unassembled WGS sequence"/>
</dbReference>
<sequence>MTNRRNFIRAGAVAGGAVVAGIAAGAATAPPARAADPVTDRLSLLSWHAALANRRYEPAVVAVIGSSSTEGVGSAYGRGYVSVLADNLRHAFGVPGAPGGANFVAAWGRPDRWPVLASGGRPAPPEDGWALKGYDLHGGSLTHSFTGTSVQVWYAGGRFQVTVDGQVSAVAGGTTWSSGPLPAGSHTIAVSGVGRINGFVTFDGDENRGIQVWNGGHGGRTTGSFASNVPAWAPRLAAIRPHLVILQLGVNDWRTGVPGPTIKRNLKTVIKAVREHSDPSFVIYGSPRVGPGRAHGFSRLTDAWQEVADEDSEVSYFDLSARQLPPSGDNRLGLYCDDLIHMTDKGAAHTADALTGFLSPG</sequence>
<dbReference type="InterPro" id="IPR006311">
    <property type="entry name" value="TAT_signal"/>
</dbReference>
<name>A0A327Z9M9_9ACTN</name>
<feature type="signal peptide" evidence="1">
    <location>
        <begin position="1"/>
        <end position="34"/>
    </location>
</feature>
<dbReference type="Pfam" id="PF13472">
    <property type="entry name" value="Lipase_GDSL_2"/>
    <property type="match status" value="1"/>
</dbReference>
<comment type="caution">
    <text evidence="3">The sequence shown here is derived from an EMBL/GenBank/DDBJ whole genome shotgun (WGS) entry which is preliminary data.</text>
</comment>
<dbReference type="SUPFAM" id="SSF52266">
    <property type="entry name" value="SGNH hydrolase"/>
    <property type="match status" value="1"/>
</dbReference>
<accession>A0A327Z9M9</accession>
<reference evidence="3 4" key="1">
    <citation type="submission" date="2018-06" db="EMBL/GenBank/DDBJ databases">
        <title>Genomic Encyclopedia of Type Strains, Phase III (KMG-III): the genomes of soil and plant-associated and newly described type strains.</title>
        <authorList>
            <person name="Whitman W."/>
        </authorList>
    </citation>
    <scope>NUCLEOTIDE SEQUENCE [LARGE SCALE GENOMIC DNA]</scope>
    <source>
        <strain evidence="3 4">CGMCC 4.7090</strain>
    </source>
</reference>
<evidence type="ECO:0000256" key="1">
    <source>
        <dbReference type="SAM" id="SignalP"/>
    </source>
</evidence>
<feature type="chain" id="PRO_5016420541" evidence="1">
    <location>
        <begin position="35"/>
        <end position="361"/>
    </location>
</feature>
<dbReference type="InterPro" id="IPR051532">
    <property type="entry name" value="Ester_Hydrolysis_Enzymes"/>
</dbReference>
<dbReference type="InterPro" id="IPR036514">
    <property type="entry name" value="SGNH_hydro_sf"/>
</dbReference>
<proteinExistence type="predicted"/>
<dbReference type="CDD" id="cd00229">
    <property type="entry name" value="SGNH_hydrolase"/>
    <property type="match status" value="1"/>
</dbReference>
<feature type="domain" description="SGNH hydrolase-type esterase" evidence="2">
    <location>
        <begin position="211"/>
        <end position="348"/>
    </location>
</feature>
<dbReference type="InterPro" id="IPR013830">
    <property type="entry name" value="SGNH_hydro"/>
</dbReference>
<dbReference type="AlphaFoldDB" id="A0A327Z9M9"/>
<keyword evidence="4" id="KW-1185">Reference proteome</keyword>
<dbReference type="PROSITE" id="PS51318">
    <property type="entry name" value="TAT"/>
    <property type="match status" value="1"/>
</dbReference>
<protein>
    <submittedName>
        <fullName evidence="3">Lysophospholipase L1-like esterase</fullName>
    </submittedName>
</protein>
<dbReference type="PANTHER" id="PTHR30383">
    <property type="entry name" value="THIOESTERASE 1/PROTEASE 1/LYSOPHOSPHOLIPASE L1"/>
    <property type="match status" value="1"/>
</dbReference>
<dbReference type="RefSeq" id="WP_181557938.1">
    <property type="nucleotide sequence ID" value="NZ_JACHWI010000011.1"/>
</dbReference>
<evidence type="ECO:0000259" key="2">
    <source>
        <dbReference type="Pfam" id="PF13472"/>
    </source>
</evidence>
<keyword evidence="1" id="KW-0732">Signal</keyword>
<dbReference type="Gene3D" id="3.40.50.1110">
    <property type="entry name" value="SGNH hydrolase"/>
    <property type="match status" value="1"/>
</dbReference>
<organism evidence="3 4">
    <name type="scientific">Actinoplanes lutulentus</name>
    <dbReference type="NCBI Taxonomy" id="1287878"/>
    <lineage>
        <taxon>Bacteria</taxon>
        <taxon>Bacillati</taxon>
        <taxon>Actinomycetota</taxon>
        <taxon>Actinomycetes</taxon>
        <taxon>Micromonosporales</taxon>
        <taxon>Micromonosporaceae</taxon>
        <taxon>Actinoplanes</taxon>
    </lineage>
</organism>
<gene>
    <name evidence="3" type="ORF">B0I29_11160</name>
</gene>
<dbReference type="EMBL" id="QLMJ01000011">
    <property type="protein sequence ID" value="RAK34461.1"/>
    <property type="molecule type" value="Genomic_DNA"/>
</dbReference>